<sequence length="100" mass="11317">MFVSHCLTPLLSAARSPLHSASSEDPADPDSVPAMIKNASHKIAYTYRLISRKKGHINIDLNFSFFKWYPNRARYFGITWIATGVQLRPLQYTSLGGLKY</sequence>
<accession>A0A7J6UX58</accession>
<name>A0A7J6UX58_THATH</name>
<comment type="caution">
    <text evidence="1">The sequence shown here is derived from an EMBL/GenBank/DDBJ whole genome shotgun (WGS) entry which is preliminary data.</text>
</comment>
<protein>
    <submittedName>
        <fullName evidence="1">Uncharacterized protein</fullName>
    </submittedName>
</protein>
<organism evidence="1 2">
    <name type="scientific">Thalictrum thalictroides</name>
    <name type="common">Rue-anemone</name>
    <name type="synonym">Anemone thalictroides</name>
    <dbReference type="NCBI Taxonomy" id="46969"/>
    <lineage>
        <taxon>Eukaryota</taxon>
        <taxon>Viridiplantae</taxon>
        <taxon>Streptophyta</taxon>
        <taxon>Embryophyta</taxon>
        <taxon>Tracheophyta</taxon>
        <taxon>Spermatophyta</taxon>
        <taxon>Magnoliopsida</taxon>
        <taxon>Ranunculales</taxon>
        <taxon>Ranunculaceae</taxon>
        <taxon>Thalictroideae</taxon>
        <taxon>Thalictrum</taxon>
    </lineage>
</organism>
<evidence type="ECO:0000313" key="2">
    <source>
        <dbReference type="Proteomes" id="UP000554482"/>
    </source>
</evidence>
<evidence type="ECO:0000313" key="1">
    <source>
        <dbReference type="EMBL" id="KAF5177018.1"/>
    </source>
</evidence>
<dbReference type="AlphaFoldDB" id="A0A7J6UX58"/>
<proteinExistence type="predicted"/>
<dbReference type="Proteomes" id="UP000554482">
    <property type="component" value="Unassembled WGS sequence"/>
</dbReference>
<reference evidence="1 2" key="1">
    <citation type="submission" date="2020-06" db="EMBL/GenBank/DDBJ databases">
        <title>Transcriptomic and genomic resources for Thalictrum thalictroides and T. hernandezii: Facilitating candidate gene discovery in an emerging model plant lineage.</title>
        <authorList>
            <person name="Arias T."/>
            <person name="Riano-Pachon D.M."/>
            <person name="Di Stilio V.S."/>
        </authorList>
    </citation>
    <scope>NUCLEOTIDE SEQUENCE [LARGE SCALE GENOMIC DNA]</scope>
    <source>
        <strain evidence="2">cv. WT478/WT964</strain>
        <tissue evidence="1">Leaves</tissue>
    </source>
</reference>
<dbReference type="EMBL" id="JABWDY010041937">
    <property type="protein sequence ID" value="KAF5177018.1"/>
    <property type="molecule type" value="Genomic_DNA"/>
</dbReference>
<keyword evidence="2" id="KW-1185">Reference proteome</keyword>
<gene>
    <name evidence="1" type="ORF">FRX31_033395</name>
</gene>